<evidence type="ECO:0000256" key="5">
    <source>
        <dbReference type="ARBA" id="ARBA00022801"/>
    </source>
</evidence>
<evidence type="ECO:0000256" key="6">
    <source>
        <dbReference type="ARBA" id="ARBA00022807"/>
    </source>
</evidence>
<comment type="similarity">
    <text evidence="1">Belongs to the peptidase C15 family.</text>
</comment>
<dbReference type="InterPro" id="IPR036440">
    <property type="entry name" value="Peptidase_C15-like_sf"/>
</dbReference>
<evidence type="ECO:0000256" key="1">
    <source>
        <dbReference type="ARBA" id="ARBA00006641"/>
    </source>
</evidence>
<evidence type="ECO:0000313" key="9">
    <source>
        <dbReference type="EMBL" id="SMP35763.1"/>
    </source>
</evidence>
<protein>
    <recommendedName>
        <fullName evidence="2">Pyrrolidone-carboxylate peptidase</fullName>
    </recommendedName>
    <alternativeName>
        <fullName evidence="7">5-oxoprolyl-peptidase</fullName>
    </alternativeName>
    <alternativeName>
        <fullName evidence="8">Pyroglutamyl-peptidase I</fullName>
    </alternativeName>
</protein>
<dbReference type="InterPro" id="IPR016125">
    <property type="entry name" value="Peptidase_C15-like"/>
</dbReference>
<accession>A0ABY1PLJ8</accession>
<dbReference type="PIRSF" id="PIRSF015592">
    <property type="entry name" value="Prld-crbxl_pptds"/>
    <property type="match status" value="1"/>
</dbReference>
<proteinExistence type="inferred from homology"/>
<evidence type="ECO:0000313" key="10">
    <source>
        <dbReference type="Proteomes" id="UP001157961"/>
    </source>
</evidence>
<keyword evidence="10" id="KW-1185">Reference proteome</keyword>
<dbReference type="PRINTS" id="PR00706">
    <property type="entry name" value="PYROGLUPTASE"/>
</dbReference>
<dbReference type="Pfam" id="PF01470">
    <property type="entry name" value="Peptidase_C15"/>
    <property type="match status" value="1"/>
</dbReference>
<dbReference type="Proteomes" id="UP001157961">
    <property type="component" value="Unassembled WGS sequence"/>
</dbReference>
<keyword evidence="3" id="KW-0963">Cytoplasm</keyword>
<dbReference type="PANTHER" id="PTHR23402:SF1">
    <property type="entry name" value="PYROGLUTAMYL-PEPTIDASE I"/>
    <property type="match status" value="1"/>
</dbReference>
<evidence type="ECO:0000256" key="8">
    <source>
        <dbReference type="ARBA" id="ARBA00031559"/>
    </source>
</evidence>
<gene>
    <name evidence="9" type="ORF">SAMN06265373_11220</name>
</gene>
<dbReference type="SUPFAM" id="SSF53182">
    <property type="entry name" value="Pyrrolidone carboxyl peptidase (pyroglutamate aminopeptidase)"/>
    <property type="match status" value="1"/>
</dbReference>
<keyword evidence="5" id="KW-0378">Hydrolase</keyword>
<dbReference type="InterPro" id="IPR000816">
    <property type="entry name" value="Peptidase_C15"/>
</dbReference>
<evidence type="ECO:0000256" key="2">
    <source>
        <dbReference type="ARBA" id="ARBA00019191"/>
    </source>
</evidence>
<dbReference type="Gene3D" id="3.40.630.20">
    <property type="entry name" value="Peptidase C15, pyroglutamyl peptidase I-like"/>
    <property type="match status" value="1"/>
</dbReference>
<dbReference type="EMBL" id="FXTY01000012">
    <property type="protein sequence ID" value="SMP35763.1"/>
    <property type="molecule type" value="Genomic_DNA"/>
</dbReference>
<name>A0ABY1PLJ8_9RHOB</name>
<keyword evidence="6" id="KW-0788">Thiol protease</keyword>
<sequence length="214" mass="22521">MTQKPTILVSGYGSWAKARNNPAALVAVRLGQEEFDCCNLVAVELDVDTNALQDNVNRLLEAHQPDGWIGLGVSSSAVVEPEMVGVNWRHFGVPDVTGAKLTTTPIVDGGPAAYNATLPCADMVMAMRSQGIPAALSFSAGTHLCNQLIYTLAHTAKSRGTDLKSGFVHIPQTPENIAEKAEVAPSMGLSISTSAIRACVEVLAANLVPKPEAM</sequence>
<keyword evidence="4" id="KW-0645">Protease</keyword>
<reference evidence="9 10" key="1">
    <citation type="submission" date="2017-05" db="EMBL/GenBank/DDBJ databases">
        <authorList>
            <person name="Varghese N."/>
            <person name="Submissions S."/>
        </authorList>
    </citation>
    <scope>NUCLEOTIDE SEQUENCE [LARGE SCALE GENOMIC DNA]</scope>
    <source>
        <strain evidence="9 10">DSM 29734</strain>
    </source>
</reference>
<organism evidence="9 10">
    <name type="scientific">Shimia sagamensis</name>
    <dbReference type="NCBI Taxonomy" id="1566352"/>
    <lineage>
        <taxon>Bacteria</taxon>
        <taxon>Pseudomonadati</taxon>
        <taxon>Pseudomonadota</taxon>
        <taxon>Alphaproteobacteria</taxon>
        <taxon>Rhodobacterales</taxon>
        <taxon>Roseobacteraceae</taxon>
    </lineage>
</organism>
<evidence type="ECO:0000256" key="7">
    <source>
        <dbReference type="ARBA" id="ARBA00030836"/>
    </source>
</evidence>
<dbReference type="PANTHER" id="PTHR23402">
    <property type="entry name" value="PROTEASE FAMILY C15 PYROGLUTAMYL-PEPTIDASE I-RELATED"/>
    <property type="match status" value="1"/>
</dbReference>
<dbReference type="CDD" id="cd00501">
    <property type="entry name" value="Peptidase_C15"/>
    <property type="match status" value="1"/>
</dbReference>
<comment type="caution">
    <text evidence="9">The sequence shown here is derived from an EMBL/GenBank/DDBJ whole genome shotgun (WGS) entry which is preliminary data.</text>
</comment>
<evidence type="ECO:0000256" key="4">
    <source>
        <dbReference type="ARBA" id="ARBA00022670"/>
    </source>
</evidence>
<evidence type="ECO:0000256" key="3">
    <source>
        <dbReference type="ARBA" id="ARBA00022490"/>
    </source>
</evidence>
<dbReference type="RefSeq" id="WP_283427911.1">
    <property type="nucleotide sequence ID" value="NZ_FXTY01000012.1"/>
</dbReference>